<name>A0A9P7YFK5_9HELO</name>
<dbReference type="GO" id="GO:0008270">
    <property type="term" value="F:zinc ion binding"/>
    <property type="evidence" value="ECO:0007669"/>
    <property type="project" value="InterPro"/>
</dbReference>
<dbReference type="OrthoDB" id="10248475at2759"/>
<protein>
    <recommendedName>
        <fullName evidence="8">Carbonic anhydrase</fullName>
    </recommendedName>
</protein>
<dbReference type="PANTHER" id="PTHR43175">
    <property type="entry name" value="CARBONIC ANHYDRASE"/>
    <property type="match status" value="1"/>
</dbReference>
<dbReference type="InterPro" id="IPR036874">
    <property type="entry name" value="Carbonic_anhydrase_sf"/>
</dbReference>
<evidence type="ECO:0000313" key="7">
    <source>
        <dbReference type="Proteomes" id="UP000824998"/>
    </source>
</evidence>
<reference evidence="6" key="1">
    <citation type="journal article" date="2021" name="IMA Fungus">
        <title>Genomic characterization of three marine fungi, including Emericellopsis atlantica sp. nov. with signatures of a generalist lifestyle and marine biomass degradation.</title>
        <authorList>
            <person name="Hagestad O.C."/>
            <person name="Hou L."/>
            <person name="Andersen J.H."/>
            <person name="Hansen E.H."/>
            <person name="Altermark B."/>
            <person name="Li C."/>
            <person name="Kuhnert E."/>
            <person name="Cox R.J."/>
            <person name="Crous P.W."/>
            <person name="Spatafora J.W."/>
            <person name="Lail K."/>
            <person name="Amirebrahimi M."/>
            <person name="Lipzen A."/>
            <person name="Pangilinan J."/>
            <person name="Andreopoulos W."/>
            <person name="Hayes R.D."/>
            <person name="Ng V."/>
            <person name="Grigoriev I.V."/>
            <person name="Jackson S.A."/>
            <person name="Sutton T.D.S."/>
            <person name="Dobson A.D.W."/>
            <person name="Rama T."/>
        </authorList>
    </citation>
    <scope>NUCLEOTIDE SEQUENCE</scope>
    <source>
        <strain evidence="6">TRa018bII</strain>
    </source>
</reference>
<feature type="region of interest" description="Disordered" evidence="5">
    <location>
        <begin position="175"/>
        <end position="194"/>
    </location>
</feature>
<keyword evidence="3 4" id="KW-0862">Zinc</keyword>
<sequence>MRPWTRRAVDMRGWIRECWRIWRRMVACTDPRCTPEEYLGMSSASGDKATIVRTAGARAQPALSTLYVLSAVGNLGKKGVIMVIGHTDCGLQGADDEEIRRLLVGAVDEGQEEKARGTLREARFGAFVRPDISVMEDVDMLTASPFFRGMEIVGFVQDTETGLVTEVSEWRVQENRKSDVQSREIEQAKANGGK</sequence>
<feature type="binding site" evidence="4">
    <location>
        <position position="30"/>
    </location>
    <ligand>
        <name>Zn(2+)</name>
        <dbReference type="ChEBI" id="CHEBI:29105"/>
    </ligand>
</feature>
<gene>
    <name evidence="6" type="ORF">BJ875DRAFT_69050</name>
</gene>
<feature type="compositionally biased region" description="Basic and acidic residues" evidence="5">
    <location>
        <begin position="175"/>
        <end position="187"/>
    </location>
</feature>
<dbReference type="Proteomes" id="UP000824998">
    <property type="component" value="Unassembled WGS sequence"/>
</dbReference>
<dbReference type="InterPro" id="IPR001765">
    <property type="entry name" value="Carbonic_anhydrase"/>
</dbReference>
<comment type="cofactor">
    <cofactor evidence="4">
        <name>Zn(2+)</name>
        <dbReference type="ChEBI" id="CHEBI:29105"/>
    </cofactor>
    <text evidence="4">Binds 1 zinc ion per subunit.</text>
</comment>
<keyword evidence="2 4" id="KW-0479">Metal-binding</keyword>
<feature type="binding site" evidence="4">
    <location>
        <position position="86"/>
    </location>
    <ligand>
        <name>Zn(2+)</name>
        <dbReference type="ChEBI" id="CHEBI:29105"/>
    </ligand>
</feature>
<dbReference type="AlphaFoldDB" id="A0A9P7YFK5"/>
<evidence type="ECO:0000256" key="1">
    <source>
        <dbReference type="ARBA" id="ARBA00006217"/>
    </source>
</evidence>
<dbReference type="Gene3D" id="3.40.1050.10">
    <property type="entry name" value="Carbonic anhydrase"/>
    <property type="match status" value="1"/>
</dbReference>
<organism evidence="6 7">
    <name type="scientific">Amylocarpus encephaloides</name>
    <dbReference type="NCBI Taxonomy" id="45428"/>
    <lineage>
        <taxon>Eukaryota</taxon>
        <taxon>Fungi</taxon>
        <taxon>Dikarya</taxon>
        <taxon>Ascomycota</taxon>
        <taxon>Pezizomycotina</taxon>
        <taxon>Leotiomycetes</taxon>
        <taxon>Helotiales</taxon>
        <taxon>Helotiales incertae sedis</taxon>
        <taxon>Amylocarpus</taxon>
    </lineage>
</organism>
<dbReference type="EMBL" id="MU251532">
    <property type="protein sequence ID" value="KAG9232746.1"/>
    <property type="molecule type" value="Genomic_DNA"/>
</dbReference>
<comment type="similarity">
    <text evidence="1">Belongs to the beta-class carbonic anhydrase family.</text>
</comment>
<feature type="binding site" evidence="4">
    <location>
        <position position="89"/>
    </location>
    <ligand>
        <name>Zn(2+)</name>
        <dbReference type="ChEBI" id="CHEBI:29105"/>
    </ligand>
</feature>
<proteinExistence type="inferred from homology"/>
<evidence type="ECO:0008006" key="8">
    <source>
        <dbReference type="Google" id="ProtNLM"/>
    </source>
</evidence>
<evidence type="ECO:0000313" key="6">
    <source>
        <dbReference type="EMBL" id="KAG9232746.1"/>
    </source>
</evidence>
<keyword evidence="7" id="KW-1185">Reference proteome</keyword>
<feature type="binding site" evidence="4">
    <location>
        <position position="28"/>
    </location>
    <ligand>
        <name>Zn(2+)</name>
        <dbReference type="ChEBI" id="CHEBI:29105"/>
    </ligand>
</feature>
<evidence type="ECO:0000256" key="4">
    <source>
        <dbReference type="PIRSR" id="PIRSR601765-1"/>
    </source>
</evidence>
<evidence type="ECO:0000256" key="5">
    <source>
        <dbReference type="SAM" id="MobiDB-lite"/>
    </source>
</evidence>
<dbReference type="SMART" id="SM00947">
    <property type="entry name" value="Pro_CA"/>
    <property type="match status" value="1"/>
</dbReference>
<accession>A0A9P7YFK5</accession>
<evidence type="ECO:0000256" key="3">
    <source>
        <dbReference type="ARBA" id="ARBA00022833"/>
    </source>
</evidence>
<dbReference type="GO" id="GO:0004089">
    <property type="term" value="F:carbonate dehydratase activity"/>
    <property type="evidence" value="ECO:0007669"/>
    <property type="project" value="InterPro"/>
</dbReference>
<dbReference type="SUPFAM" id="SSF53056">
    <property type="entry name" value="beta-carbonic anhydrase, cab"/>
    <property type="match status" value="1"/>
</dbReference>
<evidence type="ECO:0000256" key="2">
    <source>
        <dbReference type="ARBA" id="ARBA00022723"/>
    </source>
</evidence>
<dbReference type="PANTHER" id="PTHR43175:SF3">
    <property type="entry name" value="CARBON DISULFIDE HYDROLASE"/>
    <property type="match status" value="1"/>
</dbReference>
<comment type="caution">
    <text evidence="6">The sequence shown here is derived from an EMBL/GenBank/DDBJ whole genome shotgun (WGS) entry which is preliminary data.</text>
</comment>